<dbReference type="RefSeq" id="WP_002983966.1">
    <property type="nucleotide sequence ID" value="NZ_CP068486.1"/>
</dbReference>
<evidence type="ECO:0000313" key="3">
    <source>
        <dbReference type="Proteomes" id="UP000279227"/>
    </source>
</evidence>
<dbReference type="GeneID" id="93019836"/>
<name>A0A3S4QXN2_CHRGE</name>
<organism evidence="2 3">
    <name type="scientific">Chryseobacterium gleum</name>
    <name type="common">Flavobacterium gleum</name>
    <dbReference type="NCBI Taxonomy" id="250"/>
    <lineage>
        <taxon>Bacteria</taxon>
        <taxon>Pseudomonadati</taxon>
        <taxon>Bacteroidota</taxon>
        <taxon>Flavobacteriia</taxon>
        <taxon>Flavobacteriales</taxon>
        <taxon>Weeksellaceae</taxon>
        <taxon>Chryseobacterium group</taxon>
        <taxon>Chryseobacterium</taxon>
    </lineage>
</organism>
<evidence type="ECO:0000313" key="2">
    <source>
        <dbReference type="EMBL" id="VEE09246.1"/>
    </source>
</evidence>
<dbReference type="AlphaFoldDB" id="A0A3S4QXN2"/>
<sequence>MKTFKDNIEFQIKKQIDEREIAPSRDLWSEIEFHNNSNRSPRLQVKWGLIAACLILTFGLGTVLFFLNQPAEIHPEIVKETEKTPVDSIIKDPVQNSIPLAAENNDKKDIKKIPAQAQDKEEVVSAVAIGSEKLIPKETVPAKKPEILQISTPKLMAKADSLKTPVKKKKYVDPSTLLFSVEHKDVIEKTKDGSNVATTIDLNAR</sequence>
<dbReference type="EMBL" id="LR134289">
    <property type="protein sequence ID" value="VEE09246.1"/>
    <property type="molecule type" value="Genomic_DNA"/>
</dbReference>
<dbReference type="STRING" id="525257.HMPREF0204_11127"/>
<dbReference type="KEGG" id="cgle:NCTC11432_03097"/>
<protein>
    <submittedName>
        <fullName evidence="2">Uncharacterized protein</fullName>
    </submittedName>
</protein>
<keyword evidence="1" id="KW-0812">Transmembrane</keyword>
<evidence type="ECO:0000256" key="1">
    <source>
        <dbReference type="SAM" id="Phobius"/>
    </source>
</evidence>
<accession>A0A3S4QXN2</accession>
<dbReference type="Proteomes" id="UP000279227">
    <property type="component" value="Chromosome"/>
</dbReference>
<proteinExistence type="predicted"/>
<keyword evidence="1" id="KW-1133">Transmembrane helix</keyword>
<keyword evidence="1" id="KW-0472">Membrane</keyword>
<reference evidence="2 3" key="1">
    <citation type="submission" date="2018-12" db="EMBL/GenBank/DDBJ databases">
        <authorList>
            <consortium name="Pathogen Informatics"/>
        </authorList>
    </citation>
    <scope>NUCLEOTIDE SEQUENCE [LARGE SCALE GENOMIC DNA]</scope>
    <source>
        <strain evidence="2 3">NCTC11432</strain>
    </source>
</reference>
<dbReference type="OrthoDB" id="1247025at2"/>
<gene>
    <name evidence="2" type="ORF">NCTC11432_03097</name>
</gene>
<feature type="transmembrane region" description="Helical" evidence="1">
    <location>
        <begin position="47"/>
        <end position="67"/>
    </location>
</feature>